<dbReference type="OrthoDB" id="8522032at2"/>
<feature type="transmembrane region" description="Helical" evidence="4">
    <location>
        <begin position="111"/>
        <end position="128"/>
    </location>
</feature>
<evidence type="ECO:0000256" key="2">
    <source>
        <dbReference type="ARBA" id="ARBA00034247"/>
    </source>
</evidence>
<evidence type="ECO:0000256" key="4">
    <source>
        <dbReference type="SAM" id="Phobius"/>
    </source>
</evidence>
<feature type="domain" description="GGDEF" evidence="5">
    <location>
        <begin position="309"/>
        <end position="443"/>
    </location>
</feature>
<dbReference type="GO" id="GO:1902201">
    <property type="term" value="P:negative regulation of bacterial-type flagellum-dependent cell motility"/>
    <property type="evidence" value="ECO:0007669"/>
    <property type="project" value="TreeGrafter"/>
</dbReference>
<dbReference type="GO" id="GO:0043709">
    <property type="term" value="P:cell adhesion involved in single-species biofilm formation"/>
    <property type="evidence" value="ECO:0007669"/>
    <property type="project" value="TreeGrafter"/>
</dbReference>
<evidence type="ECO:0000256" key="1">
    <source>
        <dbReference type="ARBA" id="ARBA00012528"/>
    </source>
</evidence>
<reference evidence="6 7" key="1">
    <citation type="submission" date="2019-04" db="EMBL/GenBank/DDBJ databases">
        <title>Crenobacter sp. nov.</title>
        <authorList>
            <person name="Shi S."/>
        </authorList>
    </citation>
    <scope>NUCLEOTIDE SEQUENCE [LARGE SCALE GENOMIC DNA]</scope>
    <source>
        <strain evidence="6 7">GY 70310</strain>
    </source>
</reference>
<dbReference type="Gene3D" id="3.30.70.270">
    <property type="match status" value="1"/>
</dbReference>
<dbReference type="AlphaFoldDB" id="A0A4T0V1J2"/>
<dbReference type="GO" id="GO:0005886">
    <property type="term" value="C:plasma membrane"/>
    <property type="evidence" value="ECO:0007669"/>
    <property type="project" value="TreeGrafter"/>
</dbReference>
<dbReference type="InterPro" id="IPR043128">
    <property type="entry name" value="Rev_trsase/Diguanyl_cyclase"/>
</dbReference>
<dbReference type="SMART" id="SM00267">
    <property type="entry name" value="GGDEF"/>
    <property type="match status" value="1"/>
</dbReference>
<name>A0A4T0V1J2_9NEIS</name>
<protein>
    <recommendedName>
        <fullName evidence="1">diguanylate cyclase</fullName>
        <ecNumber evidence="1">2.7.7.65</ecNumber>
    </recommendedName>
</protein>
<comment type="catalytic activity">
    <reaction evidence="2">
        <text>2 GTP = 3',3'-c-di-GMP + 2 diphosphate</text>
        <dbReference type="Rhea" id="RHEA:24898"/>
        <dbReference type="ChEBI" id="CHEBI:33019"/>
        <dbReference type="ChEBI" id="CHEBI:37565"/>
        <dbReference type="ChEBI" id="CHEBI:58805"/>
        <dbReference type="EC" id="2.7.7.65"/>
    </reaction>
</comment>
<feature type="transmembrane region" description="Helical" evidence="4">
    <location>
        <begin position="192"/>
        <end position="208"/>
    </location>
</feature>
<accession>A0A4T0V1J2</accession>
<dbReference type="PANTHER" id="PTHR45138:SF9">
    <property type="entry name" value="DIGUANYLATE CYCLASE DGCM-RELATED"/>
    <property type="match status" value="1"/>
</dbReference>
<dbReference type="InterPro" id="IPR050469">
    <property type="entry name" value="Diguanylate_Cyclase"/>
</dbReference>
<dbReference type="NCBIfam" id="TIGR00254">
    <property type="entry name" value="GGDEF"/>
    <property type="match status" value="1"/>
</dbReference>
<dbReference type="InterPro" id="IPR000160">
    <property type="entry name" value="GGDEF_dom"/>
</dbReference>
<dbReference type="GO" id="GO:0052621">
    <property type="term" value="F:diguanylate cyclase activity"/>
    <property type="evidence" value="ECO:0007669"/>
    <property type="project" value="UniProtKB-EC"/>
</dbReference>
<keyword evidence="7" id="KW-1185">Reference proteome</keyword>
<dbReference type="FunFam" id="3.30.70.270:FF:000001">
    <property type="entry name" value="Diguanylate cyclase domain protein"/>
    <property type="match status" value="1"/>
</dbReference>
<feature type="transmembrane region" description="Helical" evidence="4">
    <location>
        <begin position="134"/>
        <end position="153"/>
    </location>
</feature>
<evidence type="ECO:0000259" key="5">
    <source>
        <dbReference type="PROSITE" id="PS50887"/>
    </source>
</evidence>
<evidence type="ECO:0000313" key="7">
    <source>
        <dbReference type="Proteomes" id="UP000308891"/>
    </source>
</evidence>
<dbReference type="PROSITE" id="PS50887">
    <property type="entry name" value="GGDEF"/>
    <property type="match status" value="1"/>
</dbReference>
<dbReference type="CDD" id="cd01949">
    <property type="entry name" value="GGDEF"/>
    <property type="match status" value="1"/>
</dbReference>
<gene>
    <name evidence="6" type="ORF">E5K04_05045</name>
</gene>
<sequence>MAVKCRRLTVSTGASIGWIYKTPRRVLATTANLARLDDRRRSRPDRKHNGIVRDFALQSPHRPAQRQAGPPTRGHHRTRGFTMFRTTIPPALMPAYLAAGMHNAARAYIQCIRLAMVTLLVFGVRDWLVAPHDVAQQTIAIRCLPLALGLALLMRTHARPGARELYWSAYLFMNVMIVSLAAIYALLPNGLLLNHTALFMVPMLGALFTPTLPPMLFALANCVVSTQLALWWQPPDPLALASLNASLAIVFAFTVFLALHGIRARQRQFLLERRLHEDATRDPMTGAYNRRYFRDIAETEINRAKRHQRPLSLLLFDLDHFKSINDRYGHATGDRVICQSVDTLQRGLRASDVLARVGGEEIAVLLPETDRAAALQLAERLRLAIADGQLALNADALLHWQTSVGVATLRDTDTQLEDLLARADTRLYQAKRGGRNRVVASTVPAV</sequence>
<dbReference type="Proteomes" id="UP000308891">
    <property type="component" value="Unassembled WGS sequence"/>
</dbReference>
<dbReference type="Pfam" id="PF00990">
    <property type="entry name" value="GGDEF"/>
    <property type="match status" value="1"/>
</dbReference>
<keyword evidence="4" id="KW-1133">Transmembrane helix</keyword>
<feature type="transmembrane region" description="Helical" evidence="4">
    <location>
        <begin position="165"/>
        <end position="186"/>
    </location>
</feature>
<comment type="caution">
    <text evidence="6">The sequence shown here is derived from an EMBL/GenBank/DDBJ whole genome shotgun (WGS) entry which is preliminary data.</text>
</comment>
<keyword evidence="4" id="KW-0472">Membrane</keyword>
<feature type="transmembrane region" description="Helical" evidence="4">
    <location>
        <begin position="238"/>
        <end position="259"/>
    </location>
</feature>
<dbReference type="EMBL" id="STGJ01000003">
    <property type="protein sequence ID" value="TIC85349.1"/>
    <property type="molecule type" value="Genomic_DNA"/>
</dbReference>
<evidence type="ECO:0000256" key="3">
    <source>
        <dbReference type="SAM" id="MobiDB-lite"/>
    </source>
</evidence>
<feature type="region of interest" description="Disordered" evidence="3">
    <location>
        <begin position="57"/>
        <end position="78"/>
    </location>
</feature>
<organism evidence="6 7">
    <name type="scientific">Crenobacter intestini</name>
    <dbReference type="NCBI Taxonomy" id="2563443"/>
    <lineage>
        <taxon>Bacteria</taxon>
        <taxon>Pseudomonadati</taxon>
        <taxon>Pseudomonadota</taxon>
        <taxon>Betaproteobacteria</taxon>
        <taxon>Neisseriales</taxon>
        <taxon>Neisseriaceae</taxon>
        <taxon>Crenobacter</taxon>
    </lineage>
</organism>
<evidence type="ECO:0000313" key="6">
    <source>
        <dbReference type="EMBL" id="TIC85349.1"/>
    </source>
</evidence>
<dbReference type="SUPFAM" id="SSF55073">
    <property type="entry name" value="Nucleotide cyclase"/>
    <property type="match status" value="1"/>
</dbReference>
<dbReference type="InterPro" id="IPR029787">
    <property type="entry name" value="Nucleotide_cyclase"/>
</dbReference>
<proteinExistence type="predicted"/>
<keyword evidence="4" id="KW-0812">Transmembrane</keyword>
<dbReference type="EC" id="2.7.7.65" evidence="1"/>
<dbReference type="PANTHER" id="PTHR45138">
    <property type="entry name" value="REGULATORY COMPONENTS OF SENSORY TRANSDUCTION SYSTEM"/>
    <property type="match status" value="1"/>
</dbReference>